<organism evidence="1 2">
    <name type="scientific">Segatella copri DSM 18205</name>
    <dbReference type="NCBI Taxonomy" id="537011"/>
    <lineage>
        <taxon>Bacteria</taxon>
        <taxon>Pseudomonadati</taxon>
        <taxon>Bacteroidota</taxon>
        <taxon>Bacteroidia</taxon>
        <taxon>Bacteroidales</taxon>
        <taxon>Prevotellaceae</taxon>
        <taxon>Segatella</taxon>
    </lineage>
</organism>
<dbReference type="EMBL" id="ACBX02000014">
    <property type="protein sequence ID" value="EFB35567.1"/>
    <property type="molecule type" value="Genomic_DNA"/>
</dbReference>
<sequence length="39" mass="4770">MFARFACKLCKHQDSRRKIQEQYISEITNKKRNNNEDIL</sequence>
<dbReference type="STRING" id="537011.PREVCOP_04847"/>
<accession>D1PCB5</accession>
<keyword evidence="2" id="KW-1185">Reference proteome</keyword>
<evidence type="ECO:0000313" key="1">
    <source>
        <dbReference type="EMBL" id="EFB35567.1"/>
    </source>
</evidence>
<comment type="caution">
    <text evidence="1">The sequence shown here is derived from an EMBL/GenBank/DDBJ whole genome shotgun (WGS) entry which is preliminary data.</text>
</comment>
<reference evidence="1" key="1">
    <citation type="submission" date="2009-11" db="EMBL/GenBank/DDBJ databases">
        <authorList>
            <person name="Weinstock G."/>
            <person name="Sodergren E."/>
            <person name="Clifton S."/>
            <person name="Fulton L."/>
            <person name="Fulton B."/>
            <person name="Courtney L."/>
            <person name="Fronick C."/>
            <person name="Harrison M."/>
            <person name="Strong C."/>
            <person name="Farmer C."/>
            <person name="Delahaunty K."/>
            <person name="Markovic C."/>
            <person name="Hall O."/>
            <person name="Minx P."/>
            <person name="Tomlinson C."/>
            <person name="Mitreva M."/>
            <person name="Nelson J."/>
            <person name="Hou S."/>
            <person name="Wollam A."/>
            <person name="Pepin K.H."/>
            <person name="Johnson M."/>
            <person name="Bhonagiri V."/>
            <person name="Nash W.E."/>
            <person name="Warren W."/>
            <person name="Chinwalla A."/>
            <person name="Mardis E.R."/>
            <person name="Wilson R.K."/>
        </authorList>
    </citation>
    <scope>NUCLEOTIDE SEQUENCE [LARGE SCALE GENOMIC DNA]</scope>
    <source>
        <strain evidence="1">DSM 18205</strain>
    </source>
</reference>
<protein>
    <submittedName>
        <fullName evidence="1">Uncharacterized protein</fullName>
    </submittedName>
</protein>
<dbReference type="HOGENOM" id="CLU_3314559_0_0_10"/>
<dbReference type="Proteomes" id="UP000004477">
    <property type="component" value="Unassembled WGS sequence"/>
</dbReference>
<dbReference type="PaxDb" id="537011-PREVCOP_04847"/>
<proteinExistence type="predicted"/>
<evidence type="ECO:0000313" key="2">
    <source>
        <dbReference type="Proteomes" id="UP000004477"/>
    </source>
</evidence>
<gene>
    <name evidence="1" type="ORF">PREVCOP_04847</name>
</gene>
<dbReference type="AlphaFoldDB" id="D1PCB5"/>
<name>D1PCB5_9BACT</name>